<dbReference type="CDD" id="cd04179">
    <property type="entry name" value="DPM_DPG-synthase_like"/>
    <property type="match status" value="1"/>
</dbReference>
<gene>
    <name evidence="9" type="ORF">C900_00105</name>
</gene>
<dbReference type="Proteomes" id="UP000011135">
    <property type="component" value="Unassembled WGS sequence"/>
</dbReference>
<dbReference type="Pfam" id="PF00535">
    <property type="entry name" value="Glycos_transf_2"/>
    <property type="match status" value="1"/>
</dbReference>
<dbReference type="GO" id="GO:0099621">
    <property type="term" value="F:undecaprenyl-phosphate 4-deoxy-4-formamido-L-arabinose transferase activity"/>
    <property type="evidence" value="ECO:0007669"/>
    <property type="project" value="TreeGrafter"/>
</dbReference>
<protein>
    <submittedName>
        <fullName evidence="9">Dolichol-phosphate mannosyltransferase</fullName>
    </submittedName>
</protein>
<evidence type="ECO:0000256" key="7">
    <source>
        <dbReference type="ARBA" id="ARBA00023136"/>
    </source>
</evidence>
<evidence type="ECO:0000259" key="8">
    <source>
        <dbReference type="Pfam" id="PF00535"/>
    </source>
</evidence>
<proteinExistence type="predicted"/>
<dbReference type="STRING" id="1237149.C900_00105"/>
<reference evidence="9 10" key="1">
    <citation type="submission" date="2012-12" db="EMBL/GenBank/DDBJ databases">
        <title>Genome assembly of Fulvivirga imtechensis AK7.</title>
        <authorList>
            <person name="Nupur N."/>
            <person name="Khatri I."/>
            <person name="Kumar R."/>
            <person name="Subramanian S."/>
            <person name="Pinnaka A."/>
        </authorList>
    </citation>
    <scope>NUCLEOTIDE SEQUENCE [LARGE SCALE GENOMIC DNA]</scope>
    <source>
        <strain evidence="9 10">AK7</strain>
    </source>
</reference>
<feature type="domain" description="Glycosyltransferase 2-like" evidence="8">
    <location>
        <begin position="10"/>
        <end position="140"/>
    </location>
</feature>
<keyword evidence="5" id="KW-0448">Lipopolysaccharide biosynthesis</keyword>
<evidence type="ECO:0000256" key="2">
    <source>
        <dbReference type="ARBA" id="ARBA00022676"/>
    </source>
</evidence>
<evidence type="ECO:0000313" key="9">
    <source>
        <dbReference type="EMBL" id="ELR73025.1"/>
    </source>
</evidence>
<keyword evidence="7" id="KW-0472">Membrane</keyword>
<accession>L8JW46</accession>
<keyword evidence="10" id="KW-1185">Reference proteome</keyword>
<dbReference type="SUPFAM" id="SSF53448">
    <property type="entry name" value="Nucleotide-diphospho-sugar transferases"/>
    <property type="match status" value="1"/>
</dbReference>
<dbReference type="InterPro" id="IPR001173">
    <property type="entry name" value="Glyco_trans_2-like"/>
</dbReference>
<dbReference type="EMBL" id="AMZN01000010">
    <property type="protein sequence ID" value="ELR73025.1"/>
    <property type="molecule type" value="Genomic_DNA"/>
</dbReference>
<dbReference type="AlphaFoldDB" id="L8JW46"/>
<comment type="caution">
    <text evidence="9">The sequence shown here is derived from an EMBL/GenBank/DDBJ whole genome shotgun (WGS) entry which is preliminary data.</text>
</comment>
<keyword evidence="4" id="KW-0812">Transmembrane</keyword>
<keyword evidence="1" id="KW-1003">Cell membrane</keyword>
<dbReference type="InterPro" id="IPR050256">
    <property type="entry name" value="Glycosyltransferase_2"/>
</dbReference>
<dbReference type="GO" id="GO:0009103">
    <property type="term" value="P:lipopolysaccharide biosynthetic process"/>
    <property type="evidence" value="ECO:0007669"/>
    <property type="project" value="UniProtKB-KW"/>
</dbReference>
<dbReference type="GO" id="GO:0005886">
    <property type="term" value="C:plasma membrane"/>
    <property type="evidence" value="ECO:0007669"/>
    <property type="project" value="TreeGrafter"/>
</dbReference>
<evidence type="ECO:0000256" key="3">
    <source>
        <dbReference type="ARBA" id="ARBA00022679"/>
    </source>
</evidence>
<dbReference type="eggNOG" id="COG0463">
    <property type="taxonomic scope" value="Bacteria"/>
</dbReference>
<evidence type="ECO:0000256" key="6">
    <source>
        <dbReference type="ARBA" id="ARBA00022989"/>
    </source>
</evidence>
<keyword evidence="6" id="KW-1133">Transmembrane helix</keyword>
<evidence type="ECO:0000256" key="1">
    <source>
        <dbReference type="ARBA" id="ARBA00022475"/>
    </source>
</evidence>
<evidence type="ECO:0000313" key="10">
    <source>
        <dbReference type="Proteomes" id="UP000011135"/>
    </source>
</evidence>
<name>L8JW46_9BACT</name>
<dbReference type="InterPro" id="IPR029044">
    <property type="entry name" value="Nucleotide-diphossugar_trans"/>
</dbReference>
<evidence type="ECO:0000256" key="5">
    <source>
        <dbReference type="ARBA" id="ARBA00022985"/>
    </source>
</evidence>
<keyword evidence="3 9" id="KW-0808">Transferase</keyword>
<dbReference type="PATRIC" id="fig|1237149.3.peg.868"/>
<dbReference type="Gene3D" id="3.90.550.10">
    <property type="entry name" value="Spore Coat Polysaccharide Biosynthesis Protein SpsA, Chain A"/>
    <property type="match status" value="1"/>
</dbReference>
<evidence type="ECO:0000256" key="4">
    <source>
        <dbReference type="ARBA" id="ARBA00022692"/>
    </source>
</evidence>
<sequence>MDQYISLTPIPSKILFVNDGSNDGSLEIIKDICHHHEDYYFVSLERNCGLSTAIKTGIDLCETRYIGYIDADLQTSPLDFLKYFQYLDSYCLINGIRAKRNDSLIKKLSSKIANAFRRLMINDGIQDTCCPLKIMETNVAKQLPFFKGMHRFIPALVQLKGCTVKQIEVQHFPRYAGTAKFHLFNRLVGPFLDTLVFVWMRKKNIRYKISEFELIHEREQLVHE</sequence>
<organism evidence="9 10">
    <name type="scientific">Fulvivirga imtechensis AK7</name>
    <dbReference type="NCBI Taxonomy" id="1237149"/>
    <lineage>
        <taxon>Bacteria</taxon>
        <taxon>Pseudomonadati</taxon>
        <taxon>Bacteroidota</taxon>
        <taxon>Cytophagia</taxon>
        <taxon>Cytophagales</taxon>
        <taxon>Fulvivirgaceae</taxon>
        <taxon>Fulvivirga</taxon>
    </lineage>
</organism>
<keyword evidence="2 9" id="KW-0328">Glycosyltransferase</keyword>
<dbReference type="PANTHER" id="PTHR48090">
    <property type="entry name" value="UNDECAPRENYL-PHOSPHATE 4-DEOXY-4-FORMAMIDO-L-ARABINOSE TRANSFERASE-RELATED"/>
    <property type="match status" value="1"/>
</dbReference>
<dbReference type="PANTHER" id="PTHR48090:SF3">
    <property type="entry name" value="UNDECAPRENYL-PHOSPHATE 4-DEOXY-4-FORMAMIDO-L-ARABINOSE TRANSFERASE"/>
    <property type="match status" value="1"/>
</dbReference>